<feature type="compositionally biased region" description="Basic and acidic residues" evidence="6">
    <location>
        <begin position="374"/>
        <end position="390"/>
    </location>
</feature>
<dbReference type="InterPro" id="IPR010201">
    <property type="entry name" value="HflK"/>
</dbReference>
<evidence type="ECO:0000256" key="4">
    <source>
        <dbReference type="ARBA" id="ARBA00022989"/>
    </source>
</evidence>
<dbReference type="CDD" id="cd03404">
    <property type="entry name" value="SPFH_HflK"/>
    <property type="match status" value="1"/>
</dbReference>
<dbReference type="Pfam" id="PF01145">
    <property type="entry name" value="Band_7"/>
    <property type="match status" value="1"/>
</dbReference>
<comment type="similarity">
    <text evidence="2">Belongs to the band 7/mec-2 family. HflK subfamily.</text>
</comment>
<keyword evidence="9" id="KW-0645">Protease</keyword>
<dbReference type="SUPFAM" id="SSF117892">
    <property type="entry name" value="Band 7/SPFH domain"/>
    <property type="match status" value="1"/>
</dbReference>
<dbReference type="GO" id="GO:0016020">
    <property type="term" value="C:membrane"/>
    <property type="evidence" value="ECO:0007669"/>
    <property type="project" value="UniProtKB-SubCell"/>
</dbReference>
<feature type="compositionally biased region" description="Low complexity" evidence="6">
    <location>
        <begin position="358"/>
        <end position="373"/>
    </location>
</feature>
<reference evidence="9" key="1">
    <citation type="submission" date="2016-10" db="EMBL/GenBank/DDBJ databases">
        <title>Sequence of Gallionella enrichment culture.</title>
        <authorList>
            <person name="Poehlein A."/>
            <person name="Muehling M."/>
            <person name="Daniel R."/>
        </authorList>
    </citation>
    <scope>NUCLEOTIDE SEQUENCE</scope>
</reference>
<dbReference type="GO" id="GO:0008233">
    <property type="term" value="F:peptidase activity"/>
    <property type="evidence" value="ECO:0007669"/>
    <property type="project" value="UniProtKB-KW"/>
</dbReference>
<accession>A0A1J5S8S0</accession>
<keyword evidence="4 7" id="KW-1133">Transmembrane helix</keyword>
<dbReference type="NCBIfam" id="TIGR01933">
    <property type="entry name" value="hflK"/>
    <property type="match status" value="1"/>
</dbReference>
<keyword evidence="9" id="KW-0378">Hydrolase</keyword>
<keyword evidence="3 7" id="KW-0812">Transmembrane</keyword>
<sequence length="390" mass="43126">MIKFPGWGQRNNDGPPDLDEVMRDLSRKINALFGKGGGTQPNNEPNRAGAGQMNLPVLPIIAFVVLIWFATGFYIVDQGSLGVVQRFGAYVETTEPGPRWHFPYPIETVDVVNMEQVRRLEVGYRSDGDGGKIKQPKEALMLTEDENIIDLQFAVQYKLKNAKDYLFNNRSTDDSVMSAAESAIREVVGKSKLDDLLQKGLADTSERMQAILDSYKTGVKITSVSLQGAQPPEQVQEAFEDVNRANQDNQRQINEGQAYANDVIPKARGAASRLLAEAAGYKLKMENEAKGNTSRFDQILAQYNKAPEVTRERLYLDAQEQILSSVSKVMVDQKAGNSMLYLPLDKLINATGNAISQPVPSANPPVVAAPDAATTERSRDAFRSRDRESR</sequence>
<gene>
    <name evidence="9" type="primary">hflK_7</name>
    <name evidence="9" type="ORF">GALL_134660</name>
</gene>
<evidence type="ECO:0000256" key="1">
    <source>
        <dbReference type="ARBA" id="ARBA00004370"/>
    </source>
</evidence>
<comment type="subcellular location">
    <subcellularLocation>
        <location evidence="1">Membrane</location>
    </subcellularLocation>
</comment>
<dbReference type="InterPro" id="IPR001107">
    <property type="entry name" value="Band_7"/>
</dbReference>
<feature type="transmembrane region" description="Helical" evidence="7">
    <location>
        <begin position="57"/>
        <end position="76"/>
    </location>
</feature>
<evidence type="ECO:0000256" key="2">
    <source>
        <dbReference type="ARBA" id="ARBA00006971"/>
    </source>
</evidence>
<evidence type="ECO:0000256" key="3">
    <source>
        <dbReference type="ARBA" id="ARBA00022692"/>
    </source>
</evidence>
<dbReference type="PANTHER" id="PTHR43327:SF2">
    <property type="entry name" value="MODULATOR OF FTSH PROTEASE HFLK"/>
    <property type="match status" value="1"/>
</dbReference>
<evidence type="ECO:0000259" key="8">
    <source>
        <dbReference type="SMART" id="SM00244"/>
    </source>
</evidence>
<dbReference type="EMBL" id="MLJW01000057">
    <property type="protein sequence ID" value="OIR04530.1"/>
    <property type="molecule type" value="Genomic_DNA"/>
</dbReference>
<dbReference type="InterPro" id="IPR036013">
    <property type="entry name" value="Band_7/SPFH_dom_sf"/>
</dbReference>
<dbReference type="SMART" id="SM00244">
    <property type="entry name" value="PHB"/>
    <property type="match status" value="1"/>
</dbReference>
<feature type="region of interest" description="Disordered" evidence="6">
    <location>
        <begin position="357"/>
        <end position="390"/>
    </location>
</feature>
<dbReference type="Pfam" id="PF12221">
    <property type="entry name" value="HflK_N"/>
    <property type="match status" value="1"/>
</dbReference>
<feature type="domain" description="Band 7" evidence="8">
    <location>
        <begin position="71"/>
        <end position="243"/>
    </location>
</feature>
<dbReference type="PANTHER" id="PTHR43327">
    <property type="entry name" value="STOMATIN-LIKE PROTEIN 2, MITOCHONDRIAL"/>
    <property type="match status" value="1"/>
</dbReference>
<evidence type="ECO:0000256" key="7">
    <source>
        <dbReference type="SAM" id="Phobius"/>
    </source>
</evidence>
<dbReference type="InterPro" id="IPR050710">
    <property type="entry name" value="Band7/mec-2_domain"/>
</dbReference>
<proteinExistence type="inferred from homology"/>
<dbReference type="InterPro" id="IPR020980">
    <property type="entry name" value="Membrane_HflK_N"/>
</dbReference>
<dbReference type="GO" id="GO:0006508">
    <property type="term" value="P:proteolysis"/>
    <property type="evidence" value="ECO:0007669"/>
    <property type="project" value="UniProtKB-KW"/>
</dbReference>
<keyword evidence="5 7" id="KW-0472">Membrane</keyword>
<organism evidence="9">
    <name type="scientific">mine drainage metagenome</name>
    <dbReference type="NCBI Taxonomy" id="410659"/>
    <lineage>
        <taxon>unclassified sequences</taxon>
        <taxon>metagenomes</taxon>
        <taxon>ecological metagenomes</taxon>
    </lineage>
</organism>
<comment type="caution">
    <text evidence="9">The sequence shown here is derived from an EMBL/GenBank/DDBJ whole genome shotgun (WGS) entry which is preliminary data.</text>
</comment>
<evidence type="ECO:0000313" key="9">
    <source>
        <dbReference type="EMBL" id="OIR04530.1"/>
    </source>
</evidence>
<evidence type="ECO:0000256" key="6">
    <source>
        <dbReference type="SAM" id="MobiDB-lite"/>
    </source>
</evidence>
<dbReference type="AlphaFoldDB" id="A0A1J5S8S0"/>
<evidence type="ECO:0000256" key="5">
    <source>
        <dbReference type="ARBA" id="ARBA00023136"/>
    </source>
</evidence>
<name>A0A1J5S8S0_9ZZZZ</name>
<dbReference type="Gene3D" id="3.30.479.30">
    <property type="entry name" value="Band 7 domain"/>
    <property type="match status" value="1"/>
</dbReference>
<protein>
    <submittedName>
        <fullName evidence="9">Modulator of FtsH protease HflK</fullName>
    </submittedName>
</protein>